<protein>
    <recommendedName>
        <fullName evidence="3">Queuosine biosynthesis protein QueD</fullName>
    </recommendedName>
</protein>
<gene>
    <name evidence="1" type="ORF">BCU17_13910</name>
</gene>
<comment type="caution">
    <text evidence="1">The sequence shown here is derived from an EMBL/GenBank/DDBJ whole genome shotgun (WGS) entry which is preliminary data.</text>
</comment>
<dbReference type="Proteomes" id="UP000235330">
    <property type="component" value="Unassembled WGS sequence"/>
</dbReference>
<dbReference type="AlphaFoldDB" id="A0A2N7FIM3"/>
<dbReference type="InterPro" id="IPR021879">
    <property type="entry name" value="VC2046_fam"/>
</dbReference>
<organism evidence="1 2">
    <name type="scientific">Vibrio splendidus</name>
    <dbReference type="NCBI Taxonomy" id="29497"/>
    <lineage>
        <taxon>Bacteria</taxon>
        <taxon>Pseudomonadati</taxon>
        <taxon>Pseudomonadota</taxon>
        <taxon>Gammaproteobacteria</taxon>
        <taxon>Vibrionales</taxon>
        <taxon>Vibrionaceae</taxon>
        <taxon>Vibrio</taxon>
    </lineage>
</organism>
<evidence type="ECO:0000313" key="1">
    <source>
        <dbReference type="EMBL" id="PMJ69156.1"/>
    </source>
</evidence>
<name>A0A2N7FIM3_VIBSP</name>
<dbReference type="EMBL" id="MCWU01000012">
    <property type="protein sequence ID" value="PMJ69156.1"/>
    <property type="molecule type" value="Genomic_DNA"/>
</dbReference>
<proteinExistence type="predicted"/>
<evidence type="ECO:0008006" key="3">
    <source>
        <dbReference type="Google" id="ProtNLM"/>
    </source>
</evidence>
<sequence length="178" mass="19999">MPLKVYPMRGSMQIHTLDKAGIINELKFGIGISQAVEQGRRADFALLLSMLSNDVRDCTPIDAIEVTETTEVRLRKQFGVAEPQQLRSNQSSYEISAQQSNHFHQASLASAKLSHYLKPEALAFMPEDTADLPEEVYQNLSGHDRRKLANKQSPDLPLATLYNELSTAQRQYQIQAQV</sequence>
<reference evidence="2" key="1">
    <citation type="submission" date="2016-07" db="EMBL/GenBank/DDBJ databases">
        <title>Nontailed viruses are major unrecognized killers of bacteria in the ocean.</title>
        <authorList>
            <person name="Kauffman K."/>
            <person name="Hussain F."/>
            <person name="Yang J."/>
            <person name="Arevalo P."/>
            <person name="Brown J."/>
            <person name="Cutler M."/>
            <person name="Kelly L."/>
            <person name="Polz M.F."/>
        </authorList>
    </citation>
    <scope>NUCLEOTIDE SEQUENCE [LARGE SCALE GENOMIC DNA]</scope>
    <source>
        <strain evidence="2">10N.261.55.E11</strain>
    </source>
</reference>
<evidence type="ECO:0000313" key="2">
    <source>
        <dbReference type="Proteomes" id="UP000235330"/>
    </source>
</evidence>
<dbReference type="Pfam" id="PF11993">
    <property type="entry name" value="VC2046"/>
    <property type="match status" value="1"/>
</dbReference>
<accession>A0A2N7FIM3</accession>